<dbReference type="InterPro" id="IPR006016">
    <property type="entry name" value="UspA"/>
</dbReference>
<keyword evidence="3" id="KW-1185">Reference proteome</keyword>
<reference evidence="2 3" key="1">
    <citation type="submission" date="2019-11" db="EMBL/GenBank/DDBJ databases">
        <authorList>
            <person name="Zheng R.K."/>
            <person name="Sun C.M."/>
        </authorList>
    </citation>
    <scope>NUCLEOTIDE SEQUENCE [LARGE SCALE GENOMIC DNA]</scope>
    <source>
        <strain evidence="2 3">SRB007</strain>
    </source>
</reference>
<dbReference type="InterPro" id="IPR014729">
    <property type="entry name" value="Rossmann-like_a/b/a_fold"/>
</dbReference>
<feature type="domain" description="UspA" evidence="1">
    <location>
        <begin position="1"/>
        <end position="133"/>
    </location>
</feature>
<name>A0A6I6JE83_9BACT</name>
<accession>A0A6I6JE83</accession>
<evidence type="ECO:0000259" key="1">
    <source>
        <dbReference type="Pfam" id="PF00582"/>
    </source>
</evidence>
<dbReference type="EMBL" id="CP046400">
    <property type="protein sequence ID" value="QGY39479.1"/>
    <property type="molecule type" value="Genomic_DNA"/>
</dbReference>
<dbReference type="RefSeq" id="WP_158946705.1">
    <property type="nucleotide sequence ID" value="NZ_CP046400.1"/>
</dbReference>
<sequence length="143" mass="16269">MKNVLIVVEKSESSLWLAYYAMGLTHRIDARVSILMVVDEEYSDLCGDSGQWIGSPEKRLESVLAEDHSDSAHINYYVTRGRMEEEVPKFIRENAISKMFIGHPEGRRPDAYAKLMKVIDAVNTTTHCEVEVVQKVSAHSKRK</sequence>
<dbReference type="SUPFAM" id="SSF52402">
    <property type="entry name" value="Adenine nucleotide alpha hydrolases-like"/>
    <property type="match status" value="1"/>
</dbReference>
<dbReference type="Proteomes" id="UP000428328">
    <property type="component" value="Chromosome"/>
</dbReference>
<evidence type="ECO:0000313" key="3">
    <source>
        <dbReference type="Proteomes" id="UP000428328"/>
    </source>
</evidence>
<dbReference type="Pfam" id="PF00582">
    <property type="entry name" value="Usp"/>
    <property type="match status" value="1"/>
</dbReference>
<protein>
    <submittedName>
        <fullName evidence="2">Universal stress protein</fullName>
    </submittedName>
</protein>
<gene>
    <name evidence="2" type="ORF">GM415_04865</name>
</gene>
<dbReference type="KEGG" id="psel:GM415_04865"/>
<proteinExistence type="predicted"/>
<dbReference type="Gene3D" id="3.40.50.620">
    <property type="entry name" value="HUPs"/>
    <property type="match status" value="1"/>
</dbReference>
<dbReference type="AlphaFoldDB" id="A0A6I6JE83"/>
<evidence type="ECO:0000313" key="2">
    <source>
        <dbReference type="EMBL" id="QGY39479.1"/>
    </source>
</evidence>
<organism evidence="2 3">
    <name type="scientific">Pseudodesulfovibrio cashew</name>
    <dbReference type="NCBI Taxonomy" id="2678688"/>
    <lineage>
        <taxon>Bacteria</taxon>
        <taxon>Pseudomonadati</taxon>
        <taxon>Thermodesulfobacteriota</taxon>
        <taxon>Desulfovibrionia</taxon>
        <taxon>Desulfovibrionales</taxon>
        <taxon>Desulfovibrionaceae</taxon>
    </lineage>
</organism>